<dbReference type="AlphaFoldDB" id="A0A448WIC0"/>
<proteinExistence type="predicted"/>
<evidence type="ECO:0000313" key="2">
    <source>
        <dbReference type="EMBL" id="VEL12420.1"/>
    </source>
</evidence>
<evidence type="ECO:0000256" key="1">
    <source>
        <dbReference type="SAM" id="MobiDB-lite"/>
    </source>
</evidence>
<reference evidence="2" key="1">
    <citation type="submission" date="2018-11" db="EMBL/GenBank/DDBJ databases">
        <authorList>
            <consortium name="Pathogen Informatics"/>
        </authorList>
    </citation>
    <scope>NUCLEOTIDE SEQUENCE</scope>
</reference>
<protein>
    <submittedName>
        <fullName evidence="2">Uncharacterized protein</fullName>
    </submittedName>
</protein>
<evidence type="ECO:0000313" key="3">
    <source>
        <dbReference type="Proteomes" id="UP000784294"/>
    </source>
</evidence>
<dbReference type="EMBL" id="CAAALY010014713">
    <property type="protein sequence ID" value="VEL12420.1"/>
    <property type="molecule type" value="Genomic_DNA"/>
</dbReference>
<accession>A0A448WIC0</accession>
<feature type="compositionally biased region" description="Basic residues" evidence="1">
    <location>
        <begin position="121"/>
        <end position="142"/>
    </location>
</feature>
<gene>
    <name evidence="2" type="ORF">PXEA_LOCUS5860</name>
</gene>
<sequence>MQRRRHANLCPPAGQSYCSSTSASETVGCPASVSTREVKIAEEPINPSPVPSTVVPISRQIIVAKQPPLFCCHRRLWPDRPSTCQPSQRIAHLRAQRIVPHGHRQTGKHFPHQYQHQLCHHQHHHHHHYHHHHHHHHYHHPHSQPEPRFDFSHHHYPPPYPQDNMHFLPLQLADSYHFCRGQVSGICCSCRLAVAISSGSCAHERGKSSPSDSATSCLPYFFSSHSSASSSLSSASILSTASGQQPFLHGLGKPDQDIVLSRIPPQTSSTSDLCPSAPVGFHLLPGATLQLLAEESTCVMELVECRQAVRPSPDEPRATRSCLKSDQSRPGNRVWTSVPVRQKRRVTLTPVRAPDCEQMEELFSEIMAK</sequence>
<feature type="compositionally biased region" description="Basic and acidic residues" evidence="1">
    <location>
        <begin position="143"/>
        <end position="153"/>
    </location>
</feature>
<name>A0A448WIC0_9PLAT</name>
<keyword evidence="3" id="KW-1185">Reference proteome</keyword>
<comment type="caution">
    <text evidence="2">The sequence shown here is derived from an EMBL/GenBank/DDBJ whole genome shotgun (WGS) entry which is preliminary data.</text>
</comment>
<organism evidence="2 3">
    <name type="scientific">Protopolystoma xenopodis</name>
    <dbReference type="NCBI Taxonomy" id="117903"/>
    <lineage>
        <taxon>Eukaryota</taxon>
        <taxon>Metazoa</taxon>
        <taxon>Spiralia</taxon>
        <taxon>Lophotrochozoa</taxon>
        <taxon>Platyhelminthes</taxon>
        <taxon>Monogenea</taxon>
        <taxon>Polyopisthocotylea</taxon>
        <taxon>Polystomatidea</taxon>
        <taxon>Polystomatidae</taxon>
        <taxon>Protopolystoma</taxon>
    </lineage>
</organism>
<dbReference type="Proteomes" id="UP000784294">
    <property type="component" value="Unassembled WGS sequence"/>
</dbReference>
<feature type="region of interest" description="Disordered" evidence="1">
    <location>
        <begin position="311"/>
        <end position="330"/>
    </location>
</feature>
<feature type="region of interest" description="Disordered" evidence="1">
    <location>
        <begin position="121"/>
        <end position="154"/>
    </location>
</feature>